<accession>A0ABR7HL08</accession>
<name>A0ABR7HL08_9FIRM</name>
<organism evidence="1 2">
    <name type="scientific">Ruminococcus intestinalis</name>
    <dbReference type="NCBI Taxonomy" id="2763066"/>
    <lineage>
        <taxon>Bacteria</taxon>
        <taxon>Bacillati</taxon>
        <taxon>Bacillota</taxon>
        <taxon>Clostridia</taxon>
        <taxon>Eubacteriales</taxon>
        <taxon>Oscillospiraceae</taxon>
        <taxon>Ruminococcus</taxon>
    </lineage>
</organism>
<evidence type="ECO:0000313" key="2">
    <source>
        <dbReference type="Proteomes" id="UP000636755"/>
    </source>
</evidence>
<protein>
    <submittedName>
        <fullName evidence="1">Uncharacterized protein</fullName>
    </submittedName>
</protein>
<dbReference type="Proteomes" id="UP000636755">
    <property type="component" value="Unassembled WGS sequence"/>
</dbReference>
<proteinExistence type="predicted"/>
<comment type="caution">
    <text evidence="1">The sequence shown here is derived from an EMBL/GenBank/DDBJ whole genome shotgun (WGS) entry which is preliminary data.</text>
</comment>
<evidence type="ECO:0000313" key="1">
    <source>
        <dbReference type="EMBL" id="MBC5728167.1"/>
    </source>
</evidence>
<sequence length="94" mass="10763">MESIKIEKDCSMTIPAPGNMKITVEMTEGLFEEFMQFRKSKDEYENRASKEIACLRGRITHLAQAVIESVEGKTPKAKKEAKEYALELANDWFC</sequence>
<dbReference type="EMBL" id="JACOPS010000002">
    <property type="protein sequence ID" value="MBC5728167.1"/>
    <property type="molecule type" value="Genomic_DNA"/>
</dbReference>
<reference evidence="1 2" key="1">
    <citation type="submission" date="2020-08" db="EMBL/GenBank/DDBJ databases">
        <title>Genome public.</title>
        <authorList>
            <person name="Liu C."/>
            <person name="Sun Q."/>
        </authorList>
    </citation>
    <scope>NUCLEOTIDE SEQUENCE [LARGE SCALE GENOMIC DNA]</scope>
    <source>
        <strain evidence="1 2">NSJ-71</strain>
    </source>
</reference>
<gene>
    <name evidence="1" type="ORF">H8R91_06480</name>
</gene>
<keyword evidence="2" id="KW-1185">Reference proteome</keyword>
<dbReference type="RefSeq" id="WP_186935332.1">
    <property type="nucleotide sequence ID" value="NZ_JACOPS010000002.1"/>
</dbReference>